<evidence type="ECO:0000313" key="3">
    <source>
        <dbReference type="Proteomes" id="UP000002204"/>
    </source>
</evidence>
<protein>
    <recommendedName>
        <fullName evidence="1">Polymerase nucleotidyl transferase domain-containing protein</fullName>
    </recommendedName>
</protein>
<dbReference type="CDD" id="cd05403">
    <property type="entry name" value="NT_KNTase_like"/>
    <property type="match status" value="1"/>
</dbReference>
<proteinExistence type="predicted"/>
<evidence type="ECO:0000313" key="2">
    <source>
        <dbReference type="EMBL" id="BAH32078.1"/>
    </source>
</evidence>
<reference evidence="3" key="1">
    <citation type="submission" date="2005-03" db="EMBL/GenBank/DDBJ databases">
        <title>Comparison of the complete genome sequences of Rhodococcus erythropolis PR4 and Rhodococcus opacus B4.</title>
        <authorList>
            <person name="Takarada H."/>
            <person name="Sekine M."/>
            <person name="Hosoyama A."/>
            <person name="Yamada R."/>
            <person name="Fujisawa T."/>
            <person name="Omata S."/>
            <person name="Shimizu A."/>
            <person name="Tsukatani N."/>
            <person name="Tanikawa S."/>
            <person name="Fujita N."/>
            <person name="Harayama S."/>
        </authorList>
    </citation>
    <scope>NUCLEOTIDE SEQUENCE [LARGE SCALE GENOMIC DNA]</scope>
    <source>
        <strain evidence="3">PR4 / NBRC 100887</strain>
    </source>
</reference>
<dbReference type="Gene3D" id="3.30.460.10">
    <property type="entry name" value="Beta Polymerase, domain 2"/>
    <property type="match status" value="1"/>
</dbReference>
<dbReference type="AlphaFoldDB" id="C0ZTA5"/>
<name>C0ZTA5_RHOE4</name>
<dbReference type="SUPFAM" id="SSF81301">
    <property type="entry name" value="Nucleotidyltransferase"/>
    <property type="match status" value="1"/>
</dbReference>
<dbReference type="InterPro" id="IPR043519">
    <property type="entry name" value="NT_sf"/>
</dbReference>
<dbReference type="InterPro" id="IPR002934">
    <property type="entry name" value="Polymerase_NTP_transf_dom"/>
</dbReference>
<feature type="domain" description="Polymerase nucleotidyl transferase" evidence="1">
    <location>
        <begin position="33"/>
        <end position="67"/>
    </location>
</feature>
<evidence type="ECO:0000259" key="1">
    <source>
        <dbReference type="Pfam" id="PF01909"/>
    </source>
</evidence>
<dbReference type="KEGG" id="rer:RER_13700"/>
<dbReference type="eggNOG" id="COG1708">
    <property type="taxonomic scope" value="Bacteria"/>
</dbReference>
<organism evidence="2 3">
    <name type="scientific">Rhodococcus erythropolis (strain PR4 / NBRC 100887)</name>
    <dbReference type="NCBI Taxonomy" id="234621"/>
    <lineage>
        <taxon>Bacteria</taxon>
        <taxon>Bacillati</taxon>
        <taxon>Actinomycetota</taxon>
        <taxon>Actinomycetes</taxon>
        <taxon>Mycobacteriales</taxon>
        <taxon>Nocardiaceae</taxon>
        <taxon>Rhodococcus</taxon>
        <taxon>Rhodococcus erythropolis group</taxon>
    </lineage>
</organism>
<gene>
    <name evidence="2" type="ordered locus">RER_13700</name>
</gene>
<dbReference type="Pfam" id="PF01909">
    <property type="entry name" value="NTP_transf_2"/>
    <property type="match status" value="1"/>
</dbReference>
<reference evidence="2 3" key="2">
    <citation type="journal article" date="2006" name="Environ. Microbiol.">
        <title>Sequence analysis of three plasmids harboured in Rhodococcus erythropolis strain PR4.</title>
        <authorList>
            <person name="Sekine M."/>
            <person name="Tanikawa S."/>
            <person name="Omata S."/>
            <person name="Saito M."/>
            <person name="Fujisawa T."/>
            <person name="Tsukatani N."/>
            <person name="Tajima T."/>
            <person name="Sekigawa T."/>
            <person name="Kosugi H."/>
            <person name="Matsuo Y."/>
            <person name="Nishiko R."/>
            <person name="Imamura K."/>
            <person name="Ito M."/>
            <person name="Narita H."/>
            <person name="Tago S."/>
            <person name="Fujita N."/>
            <person name="Harayama S."/>
        </authorList>
    </citation>
    <scope>NUCLEOTIDE SEQUENCE [LARGE SCALE GENOMIC DNA]</scope>
    <source>
        <strain evidence="3">PR4 / NBRC 100887</strain>
    </source>
</reference>
<sequence length="152" mass="16854">MTVGNDAGMSARLKGRRRAVNALLVDVEQWADEYDGVKALALVGSYARGAERMASDLDLMILADDANALANEDWFVRLRPDARFIRAANWGPVRERRFRLRSGLLVELNFASESWADVPLDAGTRRVLEDGHRILYDTGPLRVAASAVGIDR</sequence>
<accession>C0ZTA5</accession>
<dbReference type="EMBL" id="AP008957">
    <property type="protein sequence ID" value="BAH32078.1"/>
    <property type="molecule type" value="Genomic_DNA"/>
</dbReference>
<dbReference type="GO" id="GO:0016779">
    <property type="term" value="F:nucleotidyltransferase activity"/>
    <property type="evidence" value="ECO:0007669"/>
    <property type="project" value="InterPro"/>
</dbReference>
<dbReference type="HOGENOM" id="CLU_143525_0_0_11"/>
<dbReference type="Proteomes" id="UP000002204">
    <property type="component" value="Chromosome"/>
</dbReference>